<proteinExistence type="predicted"/>
<dbReference type="AlphaFoldDB" id="A0A0D2LST9"/>
<sequence>MPAAHIDTVRDFMVRSLSPPFRPDAAAHADATYGAALDTPPYACTIRSTTPLSLCALTSSGVVYARRGLPTQAQTGTAREPCYMNSRPSVRKLPIPRASISRPAFPSISTHNWTHARATAAASPLASLSLESSIVPSVAPAAPTISTNRTPVPSAYAAHSPRNATVRYGTLQRASAPLCARETLWHTRCAGACARIRAHRAWDAGELGAQRVRHAPMPAPELRNREPLATGSRLGRRRGDVWRALRRNIAVYLPIIIGGSDALHPALRAYRLNPPPRRGRSYDGPLSAGSEVAQKYNT</sequence>
<accession>A0A0D2LST9</accession>
<feature type="region of interest" description="Disordered" evidence="1">
    <location>
        <begin position="274"/>
        <end position="298"/>
    </location>
</feature>
<gene>
    <name evidence="2" type="ORF">HYPSUDRAFT_209152</name>
</gene>
<evidence type="ECO:0000256" key="1">
    <source>
        <dbReference type="SAM" id="MobiDB-lite"/>
    </source>
</evidence>
<evidence type="ECO:0000313" key="2">
    <source>
        <dbReference type="EMBL" id="KJA13913.1"/>
    </source>
</evidence>
<dbReference type="EMBL" id="KN817706">
    <property type="protein sequence ID" value="KJA13913.1"/>
    <property type="molecule type" value="Genomic_DNA"/>
</dbReference>
<protein>
    <submittedName>
        <fullName evidence="2">Uncharacterized protein</fullName>
    </submittedName>
</protein>
<dbReference type="Proteomes" id="UP000054270">
    <property type="component" value="Unassembled WGS sequence"/>
</dbReference>
<evidence type="ECO:0000313" key="3">
    <source>
        <dbReference type="Proteomes" id="UP000054270"/>
    </source>
</evidence>
<reference evidence="3" key="1">
    <citation type="submission" date="2014-04" db="EMBL/GenBank/DDBJ databases">
        <title>Evolutionary Origins and Diversification of the Mycorrhizal Mutualists.</title>
        <authorList>
            <consortium name="DOE Joint Genome Institute"/>
            <consortium name="Mycorrhizal Genomics Consortium"/>
            <person name="Kohler A."/>
            <person name="Kuo A."/>
            <person name="Nagy L.G."/>
            <person name="Floudas D."/>
            <person name="Copeland A."/>
            <person name="Barry K.W."/>
            <person name="Cichocki N."/>
            <person name="Veneault-Fourrey C."/>
            <person name="LaButti K."/>
            <person name="Lindquist E.A."/>
            <person name="Lipzen A."/>
            <person name="Lundell T."/>
            <person name="Morin E."/>
            <person name="Murat C."/>
            <person name="Riley R."/>
            <person name="Ohm R."/>
            <person name="Sun H."/>
            <person name="Tunlid A."/>
            <person name="Henrissat B."/>
            <person name="Grigoriev I.V."/>
            <person name="Hibbett D.S."/>
            <person name="Martin F."/>
        </authorList>
    </citation>
    <scope>NUCLEOTIDE SEQUENCE [LARGE SCALE GENOMIC DNA]</scope>
    <source>
        <strain evidence="3">FD-334 SS-4</strain>
    </source>
</reference>
<organism evidence="2 3">
    <name type="scientific">Hypholoma sublateritium (strain FD-334 SS-4)</name>
    <dbReference type="NCBI Taxonomy" id="945553"/>
    <lineage>
        <taxon>Eukaryota</taxon>
        <taxon>Fungi</taxon>
        <taxon>Dikarya</taxon>
        <taxon>Basidiomycota</taxon>
        <taxon>Agaricomycotina</taxon>
        <taxon>Agaricomycetes</taxon>
        <taxon>Agaricomycetidae</taxon>
        <taxon>Agaricales</taxon>
        <taxon>Agaricineae</taxon>
        <taxon>Strophariaceae</taxon>
        <taxon>Hypholoma</taxon>
    </lineage>
</organism>
<keyword evidence="3" id="KW-1185">Reference proteome</keyword>
<name>A0A0D2LST9_HYPSF</name>